<evidence type="ECO:0000256" key="10">
    <source>
        <dbReference type="ARBA" id="ARBA00048975"/>
    </source>
</evidence>
<reference evidence="12" key="1">
    <citation type="submission" date="2022-08" db="EMBL/GenBank/DDBJ databases">
        <title>Nisaea acidiphila sp. nov., isolated from a marine algal debris and emended description of the genus Nisaea Urios et al. 2008.</title>
        <authorList>
            <person name="Kwon K."/>
        </authorList>
    </citation>
    <scope>NUCLEOTIDE SEQUENCE</scope>
    <source>
        <strain evidence="12">MEBiC11861</strain>
    </source>
</reference>
<dbReference type="NCBIfam" id="TIGR00215">
    <property type="entry name" value="lpxB"/>
    <property type="match status" value="1"/>
</dbReference>
<dbReference type="RefSeq" id="WP_257769520.1">
    <property type="nucleotide sequence ID" value="NZ_CP102480.1"/>
</dbReference>
<comment type="similarity">
    <text evidence="2 11">Belongs to the LpxB family.</text>
</comment>
<dbReference type="HAMAP" id="MF_00392">
    <property type="entry name" value="LpxB"/>
    <property type="match status" value="1"/>
</dbReference>
<comment type="pathway">
    <text evidence="11">Bacterial outer membrane biogenesis; LPS lipid A biosynthesis.</text>
</comment>
<keyword evidence="5 11" id="KW-0444">Lipid biosynthesis</keyword>
<dbReference type="EC" id="2.4.1.182" evidence="3 11"/>
<dbReference type="PANTHER" id="PTHR30372">
    <property type="entry name" value="LIPID-A-DISACCHARIDE SYNTHASE"/>
    <property type="match status" value="1"/>
</dbReference>
<dbReference type="Pfam" id="PF02684">
    <property type="entry name" value="LpxB"/>
    <property type="match status" value="1"/>
</dbReference>
<evidence type="ECO:0000313" key="13">
    <source>
        <dbReference type="Proteomes" id="UP001060336"/>
    </source>
</evidence>
<evidence type="ECO:0000256" key="11">
    <source>
        <dbReference type="HAMAP-Rule" id="MF_00392"/>
    </source>
</evidence>
<organism evidence="12 13">
    <name type="scientific">Nisaea acidiphila</name>
    <dbReference type="NCBI Taxonomy" id="1862145"/>
    <lineage>
        <taxon>Bacteria</taxon>
        <taxon>Pseudomonadati</taxon>
        <taxon>Pseudomonadota</taxon>
        <taxon>Alphaproteobacteria</taxon>
        <taxon>Rhodospirillales</taxon>
        <taxon>Thalassobaculaceae</taxon>
        <taxon>Nisaea</taxon>
    </lineage>
</organism>
<dbReference type="AlphaFoldDB" id="A0A9J7ASP3"/>
<dbReference type="InterPro" id="IPR003835">
    <property type="entry name" value="Glyco_trans_19"/>
</dbReference>
<protein>
    <recommendedName>
        <fullName evidence="4 11">Lipid-A-disaccharide synthase</fullName>
        <ecNumber evidence="3 11">2.4.1.182</ecNumber>
    </recommendedName>
</protein>
<evidence type="ECO:0000256" key="5">
    <source>
        <dbReference type="ARBA" id="ARBA00022516"/>
    </source>
</evidence>
<evidence type="ECO:0000256" key="3">
    <source>
        <dbReference type="ARBA" id="ARBA00012687"/>
    </source>
</evidence>
<dbReference type="PANTHER" id="PTHR30372:SF4">
    <property type="entry name" value="LIPID-A-DISACCHARIDE SYNTHASE, MITOCHONDRIAL-RELATED"/>
    <property type="match status" value="1"/>
</dbReference>
<name>A0A9J7ASP3_9PROT</name>
<proteinExistence type="inferred from homology"/>
<keyword evidence="7 11" id="KW-0328">Glycosyltransferase</keyword>
<keyword evidence="13" id="KW-1185">Reference proteome</keyword>
<evidence type="ECO:0000256" key="4">
    <source>
        <dbReference type="ARBA" id="ARBA00020902"/>
    </source>
</evidence>
<comment type="function">
    <text evidence="1 11">Condensation of UDP-2,3-diacylglucosamine and 2,3-diacylglucosamine-1-phosphate to form lipid A disaccharide, a precursor of lipid A, a phosphorylated glycolipid that anchors the lipopolysaccharide to the outer membrane of the cell.</text>
</comment>
<comment type="catalytic activity">
    <reaction evidence="10 11">
        <text>a lipid X + a UDP-2-N,3-O-bis[(3R)-3-hydroxyacyl]-alpha-D-glucosamine = a lipid A disaccharide + UDP + H(+)</text>
        <dbReference type="Rhea" id="RHEA:67828"/>
        <dbReference type="ChEBI" id="CHEBI:15378"/>
        <dbReference type="ChEBI" id="CHEBI:58223"/>
        <dbReference type="ChEBI" id="CHEBI:137748"/>
        <dbReference type="ChEBI" id="CHEBI:176338"/>
        <dbReference type="ChEBI" id="CHEBI:176343"/>
        <dbReference type="EC" id="2.4.1.182"/>
    </reaction>
</comment>
<sequence>MSAEVAETPLVYIVAGEASGDLLAAGMMRALKKVTGGKIRFAGVGGDLMRAEGLESLFPISEMAVMGVFEILPHAPKLLRRIKQTVADILEKQPDILVTVDSKAFSLRVQKRLYKRREAGGPVGFPLVHMVAPTVWAWRPGRAKVISRFLDRLLVLFPFERPYFEEHGLKTTFVGHPASTQPVGDGAGLRARTQIAPRAPVLGVLPGSRPGEVRRLLPVFGETVRRLIARYPDLRILVPTVSGVAEQVRETVKDWPGTAIVIEGEAEKYNAFDAMNVALAASGTVTLELALAGVPTAVGYKVSPLSAPIGRRLVNLEAVVLANRILGRPVQPFFLQENCTPDALTVSIARLFDDTRARADCAAAARELRELLGTGAVSPSETAALTVADAAGISPAETA</sequence>
<evidence type="ECO:0000256" key="6">
    <source>
        <dbReference type="ARBA" id="ARBA00022556"/>
    </source>
</evidence>
<dbReference type="KEGG" id="naci:NUH88_01420"/>
<dbReference type="GO" id="GO:0016020">
    <property type="term" value="C:membrane"/>
    <property type="evidence" value="ECO:0007669"/>
    <property type="project" value="GOC"/>
</dbReference>
<keyword evidence="9 11" id="KW-0443">Lipid metabolism</keyword>
<keyword evidence="8 11" id="KW-0808">Transferase</keyword>
<evidence type="ECO:0000256" key="9">
    <source>
        <dbReference type="ARBA" id="ARBA00023098"/>
    </source>
</evidence>
<evidence type="ECO:0000313" key="12">
    <source>
        <dbReference type="EMBL" id="UUX50360.1"/>
    </source>
</evidence>
<dbReference type="EMBL" id="CP102480">
    <property type="protein sequence ID" value="UUX50360.1"/>
    <property type="molecule type" value="Genomic_DNA"/>
</dbReference>
<evidence type="ECO:0000256" key="2">
    <source>
        <dbReference type="ARBA" id="ARBA00007868"/>
    </source>
</evidence>
<dbReference type="SUPFAM" id="SSF53756">
    <property type="entry name" value="UDP-Glycosyltransferase/glycogen phosphorylase"/>
    <property type="match status" value="1"/>
</dbReference>
<evidence type="ECO:0000256" key="7">
    <source>
        <dbReference type="ARBA" id="ARBA00022676"/>
    </source>
</evidence>
<dbReference type="GO" id="GO:0009245">
    <property type="term" value="P:lipid A biosynthetic process"/>
    <property type="evidence" value="ECO:0007669"/>
    <property type="project" value="UniProtKB-UniRule"/>
</dbReference>
<keyword evidence="6 11" id="KW-0441">Lipid A biosynthesis</keyword>
<accession>A0A9J7ASP3</accession>
<gene>
    <name evidence="11 12" type="primary">lpxB</name>
    <name evidence="12" type="ORF">NUH88_01420</name>
</gene>
<evidence type="ECO:0000256" key="1">
    <source>
        <dbReference type="ARBA" id="ARBA00002056"/>
    </source>
</evidence>
<dbReference type="GO" id="GO:0008915">
    <property type="term" value="F:lipid-A-disaccharide synthase activity"/>
    <property type="evidence" value="ECO:0007669"/>
    <property type="project" value="UniProtKB-UniRule"/>
</dbReference>
<dbReference type="GO" id="GO:0005543">
    <property type="term" value="F:phospholipid binding"/>
    <property type="evidence" value="ECO:0007669"/>
    <property type="project" value="TreeGrafter"/>
</dbReference>
<dbReference type="Proteomes" id="UP001060336">
    <property type="component" value="Chromosome"/>
</dbReference>
<evidence type="ECO:0000256" key="8">
    <source>
        <dbReference type="ARBA" id="ARBA00022679"/>
    </source>
</evidence>